<dbReference type="AlphaFoldDB" id="A0A392UD81"/>
<dbReference type="Proteomes" id="UP000265520">
    <property type="component" value="Unassembled WGS sequence"/>
</dbReference>
<reference evidence="1 2" key="1">
    <citation type="journal article" date="2018" name="Front. Plant Sci.">
        <title>Red Clover (Trifolium pratense) and Zigzag Clover (T. medium) - A Picture of Genomic Similarities and Differences.</title>
        <authorList>
            <person name="Dluhosova J."/>
            <person name="Istvanek J."/>
            <person name="Nedelnik J."/>
            <person name="Repkova J."/>
        </authorList>
    </citation>
    <scope>NUCLEOTIDE SEQUENCE [LARGE SCALE GENOMIC DNA]</scope>
    <source>
        <strain evidence="2">cv. 10/8</strain>
        <tissue evidence="1">Leaf</tissue>
    </source>
</reference>
<evidence type="ECO:0000313" key="1">
    <source>
        <dbReference type="EMBL" id="MCI70376.1"/>
    </source>
</evidence>
<accession>A0A392UD81</accession>
<comment type="caution">
    <text evidence="1">The sequence shown here is derived from an EMBL/GenBank/DDBJ whole genome shotgun (WGS) entry which is preliminary data.</text>
</comment>
<evidence type="ECO:0000313" key="2">
    <source>
        <dbReference type="Proteomes" id="UP000265520"/>
    </source>
</evidence>
<sequence length="57" mass="6340">LKASSLPLLRNRLLICLGPCDCVWIVLIERAFMSAACSGVVGTWIIVPCWRLIHSPF</sequence>
<dbReference type="EMBL" id="LXQA010774621">
    <property type="protein sequence ID" value="MCI70376.1"/>
    <property type="molecule type" value="Genomic_DNA"/>
</dbReference>
<protein>
    <submittedName>
        <fullName evidence="1">Uncharacterized protein</fullName>
    </submittedName>
</protein>
<proteinExistence type="predicted"/>
<feature type="non-terminal residue" evidence="1">
    <location>
        <position position="1"/>
    </location>
</feature>
<keyword evidence="2" id="KW-1185">Reference proteome</keyword>
<organism evidence="1 2">
    <name type="scientific">Trifolium medium</name>
    <dbReference type="NCBI Taxonomy" id="97028"/>
    <lineage>
        <taxon>Eukaryota</taxon>
        <taxon>Viridiplantae</taxon>
        <taxon>Streptophyta</taxon>
        <taxon>Embryophyta</taxon>
        <taxon>Tracheophyta</taxon>
        <taxon>Spermatophyta</taxon>
        <taxon>Magnoliopsida</taxon>
        <taxon>eudicotyledons</taxon>
        <taxon>Gunneridae</taxon>
        <taxon>Pentapetalae</taxon>
        <taxon>rosids</taxon>
        <taxon>fabids</taxon>
        <taxon>Fabales</taxon>
        <taxon>Fabaceae</taxon>
        <taxon>Papilionoideae</taxon>
        <taxon>50 kb inversion clade</taxon>
        <taxon>NPAAA clade</taxon>
        <taxon>Hologalegina</taxon>
        <taxon>IRL clade</taxon>
        <taxon>Trifolieae</taxon>
        <taxon>Trifolium</taxon>
    </lineage>
</organism>
<name>A0A392UD81_9FABA</name>